<dbReference type="EMBL" id="CP001614">
    <property type="protein sequence ID" value="ACR11316.1"/>
    <property type="molecule type" value="Genomic_DNA"/>
</dbReference>
<dbReference type="InterPro" id="IPR005031">
    <property type="entry name" value="COQ10_START"/>
</dbReference>
<dbReference type="eggNOG" id="COG2867">
    <property type="taxonomic scope" value="Bacteria"/>
</dbReference>
<keyword evidence="5" id="KW-1185">Reference proteome</keyword>
<dbReference type="OrthoDB" id="9804759at2"/>
<proteinExistence type="inferred from homology"/>
<dbReference type="STRING" id="377629.TERTU_3302"/>
<accession>C5BQH4</accession>
<evidence type="ECO:0000256" key="1">
    <source>
        <dbReference type="ARBA" id="ARBA00008918"/>
    </source>
</evidence>
<protein>
    <submittedName>
        <fullName evidence="4">Oligoketide cyclase/lipid transport protein</fullName>
    </submittedName>
</protein>
<dbReference type="GO" id="GO:0045333">
    <property type="term" value="P:cellular respiration"/>
    <property type="evidence" value="ECO:0007669"/>
    <property type="project" value="InterPro"/>
</dbReference>
<evidence type="ECO:0000313" key="5">
    <source>
        <dbReference type="Proteomes" id="UP000009080"/>
    </source>
</evidence>
<evidence type="ECO:0000259" key="3">
    <source>
        <dbReference type="Pfam" id="PF03364"/>
    </source>
</evidence>
<dbReference type="AlphaFoldDB" id="C5BQH4"/>
<dbReference type="Gene3D" id="3.30.530.20">
    <property type="match status" value="1"/>
</dbReference>
<keyword evidence="2" id="KW-1277">Toxin-antitoxin system</keyword>
<dbReference type="GO" id="GO:0048039">
    <property type="term" value="F:ubiquinone binding"/>
    <property type="evidence" value="ECO:0007669"/>
    <property type="project" value="InterPro"/>
</dbReference>
<comment type="similarity">
    <text evidence="1">Belongs to the ribosome association toxin RatA family.</text>
</comment>
<name>C5BQH4_TERTT</name>
<dbReference type="RefSeq" id="WP_015817428.1">
    <property type="nucleotide sequence ID" value="NC_012997.1"/>
</dbReference>
<dbReference type="HOGENOM" id="CLU_079653_3_1_6"/>
<dbReference type="Pfam" id="PF03364">
    <property type="entry name" value="Polyketide_cyc"/>
    <property type="match status" value="1"/>
</dbReference>
<gene>
    <name evidence="4" type="ordered locus">TERTU_3302</name>
</gene>
<dbReference type="SUPFAM" id="SSF55961">
    <property type="entry name" value="Bet v1-like"/>
    <property type="match status" value="1"/>
</dbReference>
<dbReference type="CDD" id="cd07813">
    <property type="entry name" value="COQ10p_like"/>
    <property type="match status" value="1"/>
</dbReference>
<dbReference type="KEGG" id="ttu:TERTU_3302"/>
<reference evidence="4 5" key="1">
    <citation type="journal article" date="2009" name="PLoS ONE">
        <title>The complete genome of Teredinibacter turnerae T7901: an intracellular endosymbiont of marine wood-boring bivalves (shipworms).</title>
        <authorList>
            <person name="Yang J.C."/>
            <person name="Madupu R."/>
            <person name="Durkin A.S."/>
            <person name="Ekborg N.A."/>
            <person name="Pedamallu C.S."/>
            <person name="Hostetler J.B."/>
            <person name="Radune D."/>
            <person name="Toms B.S."/>
            <person name="Henrissat B."/>
            <person name="Coutinho P.M."/>
            <person name="Schwarz S."/>
            <person name="Field L."/>
            <person name="Trindade-Silva A.E."/>
            <person name="Soares C.A.G."/>
            <person name="Elshahawi S."/>
            <person name="Hanora A."/>
            <person name="Schmidt E.W."/>
            <person name="Haygood M.G."/>
            <person name="Posfai J."/>
            <person name="Benner J."/>
            <person name="Madinger C."/>
            <person name="Nove J."/>
            <person name="Anton B."/>
            <person name="Chaudhary K."/>
            <person name="Foster J."/>
            <person name="Holman A."/>
            <person name="Kumar S."/>
            <person name="Lessard P.A."/>
            <person name="Luyten Y.A."/>
            <person name="Slatko B."/>
            <person name="Wood N."/>
            <person name="Wu B."/>
            <person name="Teplitski M."/>
            <person name="Mougous J.D."/>
            <person name="Ward N."/>
            <person name="Eisen J.A."/>
            <person name="Badger J.H."/>
            <person name="Distel D.L."/>
        </authorList>
    </citation>
    <scope>NUCLEOTIDE SEQUENCE [LARGE SCALE GENOMIC DNA]</scope>
    <source>
        <strain evidence="5">ATCC 39867 / T7901</strain>
    </source>
</reference>
<dbReference type="PANTHER" id="PTHR12901">
    <property type="entry name" value="SPERM PROTEIN HOMOLOG"/>
    <property type="match status" value="1"/>
</dbReference>
<evidence type="ECO:0000256" key="2">
    <source>
        <dbReference type="ARBA" id="ARBA00022649"/>
    </source>
</evidence>
<dbReference type="InterPro" id="IPR023393">
    <property type="entry name" value="START-like_dom_sf"/>
</dbReference>
<evidence type="ECO:0000313" key="4">
    <source>
        <dbReference type="EMBL" id="ACR11316.1"/>
    </source>
</evidence>
<feature type="domain" description="Coenzyme Q-binding protein COQ10 START" evidence="3">
    <location>
        <begin position="11"/>
        <end position="135"/>
    </location>
</feature>
<dbReference type="Proteomes" id="UP000009080">
    <property type="component" value="Chromosome"/>
</dbReference>
<organism evidence="4 5">
    <name type="scientific">Teredinibacter turnerae (strain ATCC 39867 / T7901)</name>
    <dbReference type="NCBI Taxonomy" id="377629"/>
    <lineage>
        <taxon>Bacteria</taxon>
        <taxon>Pseudomonadati</taxon>
        <taxon>Pseudomonadota</taxon>
        <taxon>Gammaproteobacteria</taxon>
        <taxon>Cellvibrionales</taxon>
        <taxon>Cellvibrionaceae</taxon>
        <taxon>Teredinibacter</taxon>
    </lineage>
</organism>
<sequence length="146" mass="16731">MAKRIERSALVNFSAEQMFTLVNDFESYPQYMSGCVAAEPIDRGEDWLEARLTLEKAGIRQSFITHNTLRPPHSMALRLVEGPFKRMDGEWTFTPLGDDACKVNFWLEFEFSNRIVGFAAGKLFEQVATEQVNALCRRAKQVYSKN</sequence>
<dbReference type="PANTHER" id="PTHR12901:SF10">
    <property type="entry name" value="COENZYME Q-BINDING PROTEIN COQ10, MITOCHONDRIAL"/>
    <property type="match status" value="1"/>
</dbReference>
<dbReference type="InterPro" id="IPR044996">
    <property type="entry name" value="COQ10-like"/>
</dbReference>